<dbReference type="SUPFAM" id="SSF81799">
    <property type="entry name" value="Putative methyltransferase TM0872, insert domain"/>
    <property type="match status" value="1"/>
</dbReference>
<keyword evidence="2 6" id="KW-0698">rRNA processing</keyword>
<evidence type="ECO:0000256" key="1">
    <source>
        <dbReference type="ARBA" id="ARBA00010396"/>
    </source>
</evidence>
<reference evidence="8 9" key="1">
    <citation type="submission" date="2017-09" db="EMBL/GenBank/DDBJ databases">
        <title>Depth-based differentiation of microbial function through sediment-hosted aquifers and enrichment of novel symbionts in the deep terrestrial subsurface.</title>
        <authorList>
            <person name="Probst A.J."/>
            <person name="Ladd B."/>
            <person name="Jarett J.K."/>
            <person name="Geller-Mcgrath D.E."/>
            <person name="Sieber C.M."/>
            <person name="Emerson J.B."/>
            <person name="Anantharaman K."/>
            <person name="Thomas B.C."/>
            <person name="Malmstrom R."/>
            <person name="Stieglmeier M."/>
            <person name="Klingl A."/>
            <person name="Woyke T."/>
            <person name="Ryan C.M."/>
            <person name="Banfield J.F."/>
        </authorList>
    </citation>
    <scope>NUCLEOTIDE SEQUENCE [LARGE SCALE GENOMIC DNA]</scope>
    <source>
        <strain evidence="8">CG22_combo_CG10-13_8_21_14_all_47_17</strain>
    </source>
</reference>
<organism evidence="8 9">
    <name type="scientific">Candidatus Uhrbacteria bacterium CG22_combo_CG10-13_8_21_14_all_47_17</name>
    <dbReference type="NCBI Taxonomy" id="1975041"/>
    <lineage>
        <taxon>Bacteria</taxon>
        <taxon>Candidatus Uhriibacteriota</taxon>
    </lineage>
</organism>
<dbReference type="PIRSF" id="PIRSF004486">
    <property type="entry name" value="MraW"/>
    <property type="match status" value="1"/>
</dbReference>
<comment type="subcellular location">
    <subcellularLocation>
        <location evidence="6">Cytoplasm</location>
    </subcellularLocation>
</comment>
<evidence type="ECO:0000256" key="3">
    <source>
        <dbReference type="ARBA" id="ARBA00022603"/>
    </source>
</evidence>
<dbReference type="HAMAP" id="MF_01007">
    <property type="entry name" value="16SrRNA_methyltr_H"/>
    <property type="match status" value="1"/>
</dbReference>
<dbReference type="EC" id="2.1.1.199" evidence="6"/>
<dbReference type="PANTHER" id="PTHR11265:SF0">
    <property type="entry name" value="12S RRNA N4-METHYLCYTIDINE METHYLTRANSFERASE"/>
    <property type="match status" value="1"/>
</dbReference>
<evidence type="ECO:0000256" key="5">
    <source>
        <dbReference type="ARBA" id="ARBA00022691"/>
    </source>
</evidence>
<dbReference type="GO" id="GO:0070475">
    <property type="term" value="P:rRNA base methylation"/>
    <property type="evidence" value="ECO:0007669"/>
    <property type="project" value="UniProtKB-UniRule"/>
</dbReference>
<sequence>MTEKTVHNAVMVEETMLVLDVKSGGHYLDGTLGGGTHTEELLKRSKPDGHVISLDVDRSALARATERFATYGDRWKGVEANFRHLASVAEQENLALLDGILLDVGLSSDELENSSLGISFQKDGPLDMRLGPKSNDDGLTAAEVINSWTQQDLETVIRTFGEERYARRIAAQIVKARKSARIIRTLELVSVIRSVVPHTYEGGRIHFATRTFQALRIVVNDELQALKDAIRGAQTVLKPGGHLAILTFHSLEDRIVKLAFTGTEAWEPITKKPMMASEEETKENPRSRTAKLRAAIKK</sequence>
<feature type="compositionally biased region" description="Basic residues" evidence="7">
    <location>
        <begin position="288"/>
        <end position="298"/>
    </location>
</feature>
<accession>A0A2H0BRN1</accession>
<feature type="binding site" evidence="6">
    <location>
        <position position="55"/>
    </location>
    <ligand>
        <name>S-adenosyl-L-methionine</name>
        <dbReference type="ChEBI" id="CHEBI:59789"/>
    </ligand>
</feature>
<evidence type="ECO:0000313" key="8">
    <source>
        <dbReference type="EMBL" id="PIP60336.1"/>
    </source>
</evidence>
<keyword evidence="5 6" id="KW-0949">S-adenosyl-L-methionine</keyword>
<comment type="function">
    <text evidence="6">Specifically methylates the N4 position of cytidine in position 1402 (C1402) of 16S rRNA.</text>
</comment>
<evidence type="ECO:0000256" key="6">
    <source>
        <dbReference type="HAMAP-Rule" id="MF_01007"/>
    </source>
</evidence>
<dbReference type="Gene3D" id="1.10.150.170">
    <property type="entry name" value="Putative methyltransferase TM0872, insert domain"/>
    <property type="match status" value="1"/>
</dbReference>
<dbReference type="InterPro" id="IPR002903">
    <property type="entry name" value="RsmH"/>
</dbReference>
<dbReference type="NCBIfam" id="TIGR00006">
    <property type="entry name" value="16S rRNA (cytosine(1402)-N(4))-methyltransferase RsmH"/>
    <property type="match status" value="1"/>
</dbReference>
<comment type="catalytic activity">
    <reaction evidence="6">
        <text>cytidine(1402) in 16S rRNA + S-adenosyl-L-methionine = N(4)-methylcytidine(1402) in 16S rRNA + S-adenosyl-L-homocysteine + H(+)</text>
        <dbReference type="Rhea" id="RHEA:42928"/>
        <dbReference type="Rhea" id="RHEA-COMP:10286"/>
        <dbReference type="Rhea" id="RHEA-COMP:10287"/>
        <dbReference type="ChEBI" id="CHEBI:15378"/>
        <dbReference type="ChEBI" id="CHEBI:57856"/>
        <dbReference type="ChEBI" id="CHEBI:59789"/>
        <dbReference type="ChEBI" id="CHEBI:74506"/>
        <dbReference type="ChEBI" id="CHEBI:82748"/>
        <dbReference type="EC" id="2.1.1.199"/>
    </reaction>
</comment>
<dbReference type="PANTHER" id="PTHR11265">
    <property type="entry name" value="S-ADENOSYL-METHYLTRANSFERASE MRAW"/>
    <property type="match status" value="1"/>
</dbReference>
<comment type="caution">
    <text evidence="6">Lacks conserved residue(s) required for the propagation of feature annotation.</text>
</comment>
<keyword evidence="6" id="KW-0963">Cytoplasm</keyword>
<keyword evidence="4 6" id="KW-0808">Transferase</keyword>
<feature type="binding site" evidence="6">
    <location>
        <position position="82"/>
    </location>
    <ligand>
        <name>S-adenosyl-L-methionine</name>
        <dbReference type="ChEBI" id="CHEBI:59789"/>
    </ligand>
</feature>
<feature type="region of interest" description="Disordered" evidence="7">
    <location>
        <begin position="274"/>
        <end position="298"/>
    </location>
</feature>
<evidence type="ECO:0000256" key="4">
    <source>
        <dbReference type="ARBA" id="ARBA00022679"/>
    </source>
</evidence>
<dbReference type="InterPro" id="IPR029063">
    <property type="entry name" value="SAM-dependent_MTases_sf"/>
</dbReference>
<comment type="similarity">
    <text evidence="1 6">Belongs to the methyltransferase superfamily. RsmH family.</text>
</comment>
<dbReference type="SUPFAM" id="SSF53335">
    <property type="entry name" value="S-adenosyl-L-methionine-dependent methyltransferases"/>
    <property type="match status" value="1"/>
</dbReference>
<keyword evidence="3 6" id="KW-0489">Methyltransferase</keyword>
<evidence type="ECO:0000313" key="9">
    <source>
        <dbReference type="Proteomes" id="UP000231581"/>
    </source>
</evidence>
<dbReference type="Proteomes" id="UP000231581">
    <property type="component" value="Unassembled WGS sequence"/>
</dbReference>
<gene>
    <name evidence="6" type="primary">rsmH</name>
    <name evidence="8" type="ORF">COX00_03745</name>
</gene>
<dbReference type="GO" id="GO:0071424">
    <property type="term" value="F:rRNA (cytosine-N4-)-methyltransferase activity"/>
    <property type="evidence" value="ECO:0007669"/>
    <property type="project" value="UniProtKB-UniRule"/>
</dbReference>
<evidence type="ECO:0000256" key="2">
    <source>
        <dbReference type="ARBA" id="ARBA00022552"/>
    </source>
</evidence>
<feature type="binding site" evidence="6">
    <location>
        <position position="103"/>
    </location>
    <ligand>
        <name>S-adenosyl-L-methionine</name>
        <dbReference type="ChEBI" id="CHEBI:59789"/>
    </ligand>
</feature>
<dbReference type="Pfam" id="PF01795">
    <property type="entry name" value="Methyltransf_5"/>
    <property type="match status" value="1"/>
</dbReference>
<protein>
    <recommendedName>
        <fullName evidence="6">Ribosomal RNA small subunit methyltransferase H</fullName>
        <ecNumber evidence="6">2.1.1.199</ecNumber>
    </recommendedName>
    <alternativeName>
        <fullName evidence="6">16S rRNA m(4)C1402 methyltransferase</fullName>
    </alternativeName>
    <alternativeName>
        <fullName evidence="6">rRNA (cytosine-N(4)-)-methyltransferase RsmH</fullName>
    </alternativeName>
</protein>
<dbReference type="GO" id="GO:0005737">
    <property type="term" value="C:cytoplasm"/>
    <property type="evidence" value="ECO:0007669"/>
    <property type="project" value="UniProtKB-SubCell"/>
</dbReference>
<dbReference type="InterPro" id="IPR023397">
    <property type="entry name" value="SAM-dep_MeTrfase_MraW_recog"/>
</dbReference>
<proteinExistence type="inferred from homology"/>
<name>A0A2H0BRN1_9BACT</name>
<dbReference type="EMBL" id="PCSZ01000069">
    <property type="protein sequence ID" value="PIP60336.1"/>
    <property type="molecule type" value="Genomic_DNA"/>
</dbReference>
<dbReference type="AlphaFoldDB" id="A0A2H0BRN1"/>
<evidence type="ECO:0000256" key="7">
    <source>
        <dbReference type="SAM" id="MobiDB-lite"/>
    </source>
</evidence>
<dbReference type="Gene3D" id="3.40.50.150">
    <property type="entry name" value="Vaccinia Virus protein VP39"/>
    <property type="match status" value="1"/>
</dbReference>
<comment type="caution">
    <text evidence="8">The sequence shown here is derived from an EMBL/GenBank/DDBJ whole genome shotgun (WGS) entry which is preliminary data.</text>
</comment>